<evidence type="ECO:0000313" key="2">
    <source>
        <dbReference type="WBParaSite" id="JU765_v2.g9326.t1"/>
    </source>
</evidence>
<reference evidence="2" key="1">
    <citation type="submission" date="2022-11" db="UniProtKB">
        <authorList>
            <consortium name="WormBaseParasite"/>
        </authorList>
    </citation>
    <scope>IDENTIFICATION</scope>
</reference>
<accession>A0AC34RQX7</accession>
<dbReference type="WBParaSite" id="JU765_v2.g9326.t1">
    <property type="protein sequence ID" value="JU765_v2.g9326.t1"/>
    <property type="gene ID" value="JU765_v2.g9326"/>
</dbReference>
<sequence length="448" mass="52272">MRRYFVNLNHANSMSKIIFFIGLCFIGVIPLIKLLYVDNSVKYQRHILTRHLRCDVYFESSDEAINLTRNHAQFRVRINDPNETDYQTDCLSIRKRGYYPEIPGSEVEAEFSLAFVRIVYKDYIFLETMFKIEYAPQNIFCYVIDVKADPLFHKRVNDLQSCFPDNIYISKTNISIDSSGRGMSQGFVSCLETIQHRDFEYVFLLQNYDVKLKTNRELVEILSIFNGANDVSATDPPNKPPPNSNFTLAALNIFRNSSKNLMKNAKDEPLALIPTSSLVQVSLSRAAVDYMLDELDLTTYIQTIERGFYGFDELFMATLNANPELGLPGGFTNDCIKKGVISRTITRYTAWDADEGHCESNLKRHSMCVFGMEDLLRMRLKYFLFANKMAQDYDFGAVDCMAEKIFNLTYREPYKQYYDYEFYEELPVVRYNRWKNLNRDVNQFRCQL</sequence>
<evidence type="ECO:0000313" key="1">
    <source>
        <dbReference type="Proteomes" id="UP000887576"/>
    </source>
</evidence>
<organism evidence="1 2">
    <name type="scientific">Panagrolaimus sp. JU765</name>
    <dbReference type="NCBI Taxonomy" id="591449"/>
    <lineage>
        <taxon>Eukaryota</taxon>
        <taxon>Metazoa</taxon>
        <taxon>Ecdysozoa</taxon>
        <taxon>Nematoda</taxon>
        <taxon>Chromadorea</taxon>
        <taxon>Rhabditida</taxon>
        <taxon>Tylenchina</taxon>
        <taxon>Panagrolaimomorpha</taxon>
        <taxon>Panagrolaimoidea</taxon>
        <taxon>Panagrolaimidae</taxon>
        <taxon>Panagrolaimus</taxon>
    </lineage>
</organism>
<name>A0AC34RQX7_9BILA</name>
<protein>
    <submittedName>
        <fullName evidence="2">Hexosyltransferase</fullName>
    </submittedName>
</protein>
<proteinExistence type="predicted"/>
<dbReference type="Proteomes" id="UP000887576">
    <property type="component" value="Unplaced"/>
</dbReference>